<dbReference type="EnsemblMetazoa" id="AALB015963-RA">
    <property type="protein sequence ID" value="AALB015963-PA"/>
    <property type="gene ID" value="AALB015963"/>
</dbReference>
<dbReference type="VEuPathDB" id="VectorBase:AALB20_035417"/>
<dbReference type="STRING" id="7167.A0A1Y9G899"/>
<feature type="region of interest" description="Disordered" evidence="1">
    <location>
        <begin position="1"/>
        <end position="25"/>
    </location>
</feature>
<dbReference type="OrthoDB" id="3647at2759"/>
<feature type="compositionally biased region" description="Polar residues" evidence="1">
    <location>
        <begin position="415"/>
        <end position="424"/>
    </location>
</feature>
<feature type="region of interest" description="Disordered" evidence="1">
    <location>
        <begin position="1054"/>
        <end position="1081"/>
    </location>
</feature>
<feature type="compositionally biased region" description="Low complexity" evidence="1">
    <location>
        <begin position="385"/>
        <end position="401"/>
    </location>
</feature>
<dbReference type="Proteomes" id="UP000069272">
    <property type="component" value="Chromosome 2R"/>
</dbReference>
<dbReference type="InterPro" id="IPR006020">
    <property type="entry name" value="PTB/PI_dom"/>
</dbReference>
<dbReference type="AlphaFoldDB" id="A0A1Y9G899"/>
<dbReference type="SMART" id="SM00462">
    <property type="entry name" value="PTB"/>
    <property type="match status" value="1"/>
</dbReference>
<dbReference type="VEuPathDB" id="VectorBase:AALB015963"/>
<keyword evidence="3" id="KW-1185">Reference proteome</keyword>
<feature type="region of interest" description="Disordered" evidence="1">
    <location>
        <begin position="641"/>
        <end position="732"/>
    </location>
</feature>
<organism evidence="2 3">
    <name type="scientific">Anopheles albimanus</name>
    <name type="common">New world malaria mosquito</name>
    <dbReference type="NCBI Taxonomy" id="7167"/>
    <lineage>
        <taxon>Eukaryota</taxon>
        <taxon>Metazoa</taxon>
        <taxon>Ecdysozoa</taxon>
        <taxon>Arthropoda</taxon>
        <taxon>Hexapoda</taxon>
        <taxon>Insecta</taxon>
        <taxon>Pterygota</taxon>
        <taxon>Neoptera</taxon>
        <taxon>Endopterygota</taxon>
        <taxon>Diptera</taxon>
        <taxon>Nematocera</taxon>
        <taxon>Culicoidea</taxon>
        <taxon>Culicidae</taxon>
        <taxon>Anophelinae</taxon>
        <taxon>Anopheles</taxon>
    </lineage>
</organism>
<feature type="region of interest" description="Disordered" evidence="1">
    <location>
        <begin position="927"/>
        <end position="1004"/>
    </location>
</feature>
<feature type="region of interest" description="Disordered" evidence="1">
    <location>
        <begin position="841"/>
        <end position="869"/>
    </location>
</feature>
<dbReference type="PANTHER" id="PTHR21219">
    <property type="entry name" value="FI19613P1"/>
    <property type="match status" value="1"/>
</dbReference>
<accession>A0A1Y9G899</accession>
<feature type="compositionally biased region" description="Basic and acidic residues" evidence="1">
    <location>
        <begin position="970"/>
        <end position="979"/>
    </location>
</feature>
<feature type="region of interest" description="Disordered" evidence="1">
    <location>
        <begin position="604"/>
        <end position="627"/>
    </location>
</feature>
<evidence type="ECO:0000313" key="2">
    <source>
        <dbReference type="EnsemblMetazoa" id="AALB015963-PA"/>
    </source>
</evidence>
<evidence type="ECO:0000313" key="3">
    <source>
        <dbReference type="Proteomes" id="UP000069272"/>
    </source>
</evidence>
<protein>
    <submittedName>
        <fullName evidence="2">PID domain-containing protein</fullName>
    </submittedName>
</protein>
<feature type="compositionally biased region" description="Low complexity" evidence="1">
    <location>
        <begin position="841"/>
        <end position="861"/>
    </location>
</feature>
<feature type="compositionally biased region" description="Gly residues" evidence="1">
    <location>
        <begin position="673"/>
        <end position="689"/>
    </location>
</feature>
<feature type="compositionally biased region" description="Basic residues" evidence="1">
    <location>
        <begin position="953"/>
        <end position="969"/>
    </location>
</feature>
<reference evidence="2" key="2">
    <citation type="submission" date="2022-08" db="UniProtKB">
        <authorList>
            <consortium name="EnsemblMetazoa"/>
        </authorList>
    </citation>
    <scope>IDENTIFICATION</scope>
    <source>
        <strain evidence="2">STECLA/ALBI9_A</strain>
    </source>
</reference>
<dbReference type="RefSeq" id="XP_035773496.1">
    <property type="nucleotide sequence ID" value="XM_035917603.1"/>
</dbReference>
<feature type="region of interest" description="Disordered" evidence="1">
    <location>
        <begin position="376"/>
        <end position="464"/>
    </location>
</feature>
<feature type="compositionally biased region" description="Basic and acidic residues" evidence="1">
    <location>
        <begin position="430"/>
        <end position="441"/>
    </location>
</feature>
<name>A0A1Y9G899_ANOAL</name>
<dbReference type="KEGG" id="aali:118456655"/>
<feature type="compositionally biased region" description="Low complexity" evidence="1">
    <location>
        <begin position="930"/>
        <end position="944"/>
    </location>
</feature>
<proteinExistence type="predicted"/>
<feature type="compositionally biased region" description="Basic residues" evidence="1">
    <location>
        <begin position="1009"/>
        <end position="1019"/>
    </location>
</feature>
<feature type="region of interest" description="Disordered" evidence="1">
    <location>
        <begin position="1009"/>
        <end position="1028"/>
    </location>
</feature>
<sequence>MTAMVTYNMDGSQRMSRPRRGSSVSSGFRLVDADQLDAVSSISRNSIYKLRIDAMFDDTKSIISQRLDDRSSHNGRRRSSSIGGVSRGSLAGAIINDRDNLDISAVASSLRDFGGTSAAAAAAAAGAAGTNGTAAPAQAAAKAGVSRNGSDARREISNSVQAQIERMFTDVAKENGGTGVANVQSFSVRCLGSLPLKDKVTSLVGLQEPLRQLYLSGAGHGTQTGGSLDISPIGLRIRAGSGKEPTVTPFQNIAVWSAVKFVVSGAEGGAAFLPLITDPENIDKSSLFRPLSAADKRRLSSGIHSPLFAIVMRSTAVPRQLECHGFVCQTPEDAIVIAATLYQSLMAHMSSGSDNQRPKRPKNRNGVSCMSIASSAATTNTHLQSGSTKLSSRRSSASQRSMLPPPPRPPRMKRSATSSLSGESDTVAGLHEEESSTEERRKKNVKNKRPPPIPPNPPRAISNRPMLEEIYTDRSHSNDENGIAAKEGPYPALTDNSTGDILTRVAIPRSGSFLNTAGLTRYKSRATRRHTGKVGGGGGSPLGFSELFNEFRLQENLHSLDEILNAIINSDGMSFNDLKPIYKEFLLKLAVTLTKDELYQRSKSIMRRQKKKKLKRRNSNVQNQRRKLLIGAKGLRKVFRFGKFRSKKTTPSSGGPHGGSGHGAGSNDRGRGGGHANGHAAGNGPGSGHGTATTGGRAHQLADQLSLDLKATGKKDRSRIATSGSEVSDARHEHTLTAHNRNSSSGYVSCSECSYDSDACTCTSADRCYCSLGGDDINAKLNQASNRSSAPSCRSEDKCYCSMGETPPEDGSTTWCDTDSCISNEKCYCSTRHGQVPKCAGHGSTTSNSHNNTNSNNHSKGGASGGKGKTAKVDKLALDYELFTVGGSGRPVKASEALSVKKTVEVAAEFADVKLSQTTDITNLKADQQSSAATSAGSSLASTTRKSTDHRNAGGRHHGHNHHHTHHHRTTDQENDQHRSNGHGQSAAPGGNNNGSGSINSSNLHYHRHHYSTSTKKKGLPPAHPASDYQYIHSTQSDLIVRSGKKELKAGKRLTKSESYYQAGRPISSSLGLEDSLGYLP</sequence>
<feature type="compositionally biased region" description="Gly residues" evidence="1">
    <location>
        <begin position="655"/>
        <end position="664"/>
    </location>
</feature>
<evidence type="ECO:0000256" key="1">
    <source>
        <dbReference type="SAM" id="MobiDB-lite"/>
    </source>
</evidence>
<reference evidence="2 3" key="1">
    <citation type="journal article" date="2017" name="G3 (Bethesda)">
        <title>The Physical Genome Mapping of Anopheles albimanus Corrected Scaffold Misassemblies and Identified Interarm Rearrangements in Genus Anopheles.</title>
        <authorList>
            <person name="Artemov G.N."/>
            <person name="Peery A.N."/>
            <person name="Jiang X."/>
            <person name="Tu Z."/>
            <person name="Stegniy V.N."/>
            <person name="Sharakhova M.V."/>
            <person name="Sharakhov I.V."/>
        </authorList>
    </citation>
    <scope>NUCLEOTIDE SEQUENCE [LARGE SCALE GENOMIC DNA]</scope>
    <source>
        <strain evidence="2 3">ALBI9_A</strain>
    </source>
</reference>
<dbReference type="GeneID" id="118456655"/>
<dbReference type="PANTHER" id="PTHR21219:SF4">
    <property type="entry name" value="PID DOMAIN-CONTAINING PROTEIN"/>
    <property type="match status" value="1"/>
</dbReference>